<keyword evidence="2 3" id="KW-0040">ANK repeat</keyword>
<dbReference type="PROSITE" id="PS50202">
    <property type="entry name" value="MSP"/>
    <property type="match status" value="1"/>
</dbReference>
<evidence type="ECO:0000313" key="6">
    <source>
        <dbReference type="Proteomes" id="UP000241394"/>
    </source>
</evidence>
<dbReference type="InterPro" id="IPR002110">
    <property type="entry name" value="Ankyrin_rpt"/>
</dbReference>
<name>A0A2R6Q8Y3_ACTCC</name>
<dbReference type="PROSITE" id="PS50088">
    <property type="entry name" value="ANK_REPEAT"/>
    <property type="match status" value="2"/>
</dbReference>
<dbReference type="SUPFAM" id="SSF49354">
    <property type="entry name" value="PapD-like"/>
    <property type="match status" value="1"/>
</dbReference>
<gene>
    <name evidence="5" type="ORF">CEY00_Acc20209</name>
</gene>
<dbReference type="SMART" id="SM00248">
    <property type="entry name" value="ANK"/>
    <property type="match status" value="3"/>
</dbReference>
<dbReference type="OMA" id="IDFALGC"/>
<evidence type="ECO:0000256" key="3">
    <source>
        <dbReference type="PROSITE-ProRule" id="PRU00023"/>
    </source>
</evidence>
<dbReference type="Pfam" id="PF12796">
    <property type="entry name" value="Ank_2"/>
    <property type="match status" value="1"/>
</dbReference>
<reference evidence="5 6" key="1">
    <citation type="submission" date="2017-07" db="EMBL/GenBank/DDBJ databases">
        <title>An improved, manually edited Actinidia chinensis var. chinensis (kiwifruit) genome highlights the challenges associated with draft genomes and gene prediction in plants.</title>
        <authorList>
            <person name="Pilkington S."/>
            <person name="Crowhurst R."/>
            <person name="Hilario E."/>
            <person name="Nardozza S."/>
            <person name="Fraser L."/>
            <person name="Peng Y."/>
            <person name="Gunaseelan K."/>
            <person name="Simpson R."/>
            <person name="Tahir J."/>
            <person name="Deroles S."/>
            <person name="Templeton K."/>
            <person name="Luo Z."/>
            <person name="Davy M."/>
            <person name="Cheng C."/>
            <person name="Mcneilage M."/>
            <person name="Scaglione D."/>
            <person name="Liu Y."/>
            <person name="Zhang Q."/>
            <person name="Datson P."/>
            <person name="De Silva N."/>
            <person name="Gardiner S."/>
            <person name="Bassett H."/>
            <person name="Chagne D."/>
            <person name="Mccallum J."/>
            <person name="Dzierzon H."/>
            <person name="Deng C."/>
            <person name="Wang Y.-Y."/>
            <person name="Barron N."/>
            <person name="Manako K."/>
            <person name="Bowen J."/>
            <person name="Foster T."/>
            <person name="Erridge Z."/>
            <person name="Tiffin H."/>
            <person name="Waite C."/>
            <person name="Davies K."/>
            <person name="Grierson E."/>
            <person name="Laing W."/>
            <person name="Kirk R."/>
            <person name="Chen X."/>
            <person name="Wood M."/>
            <person name="Montefiori M."/>
            <person name="Brummell D."/>
            <person name="Schwinn K."/>
            <person name="Catanach A."/>
            <person name="Fullerton C."/>
            <person name="Li D."/>
            <person name="Meiyalaghan S."/>
            <person name="Nieuwenhuizen N."/>
            <person name="Read N."/>
            <person name="Prakash R."/>
            <person name="Hunter D."/>
            <person name="Zhang H."/>
            <person name="Mckenzie M."/>
            <person name="Knabel M."/>
            <person name="Harris A."/>
            <person name="Allan A."/>
            <person name="Chen A."/>
            <person name="Janssen B."/>
            <person name="Plunkett B."/>
            <person name="Dwamena C."/>
            <person name="Voogd C."/>
            <person name="Leif D."/>
            <person name="Lafferty D."/>
            <person name="Souleyre E."/>
            <person name="Varkonyi-Gasic E."/>
            <person name="Gambi F."/>
            <person name="Hanley J."/>
            <person name="Yao J.-L."/>
            <person name="Cheung J."/>
            <person name="David K."/>
            <person name="Warren B."/>
            <person name="Marsh K."/>
            <person name="Snowden K."/>
            <person name="Lin-Wang K."/>
            <person name="Brian L."/>
            <person name="Martinez-Sanchez M."/>
            <person name="Wang M."/>
            <person name="Ileperuma N."/>
            <person name="Macnee N."/>
            <person name="Campin R."/>
            <person name="Mcatee P."/>
            <person name="Drummond R."/>
            <person name="Espley R."/>
            <person name="Ireland H."/>
            <person name="Wu R."/>
            <person name="Atkinson R."/>
            <person name="Karunairetnam S."/>
            <person name="Bulley S."/>
            <person name="Chunkath S."/>
            <person name="Hanley Z."/>
            <person name="Storey R."/>
            <person name="Thrimawithana A."/>
            <person name="Thomson S."/>
            <person name="David C."/>
            <person name="Testolin R."/>
        </authorList>
    </citation>
    <scope>NUCLEOTIDE SEQUENCE [LARGE SCALE GENOMIC DNA]</scope>
    <source>
        <strain evidence="6">cv. Red5</strain>
        <tissue evidence="5">Young leaf</tissue>
    </source>
</reference>
<comment type="caution">
    <text evidence="5">The sequence shown here is derived from an EMBL/GenBank/DDBJ whole genome shotgun (WGS) entry which is preliminary data.</text>
</comment>
<dbReference type="Gene3D" id="2.60.40.10">
    <property type="entry name" value="Immunoglobulins"/>
    <property type="match status" value="1"/>
</dbReference>
<keyword evidence="1" id="KW-0677">Repeat</keyword>
<dbReference type="EMBL" id="NKQK01000018">
    <property type="protein sequence ID" value="PSS04359.1"/>
    <property type="molecule type" value="Genomic_DNA"/>
</dbReference>
<dbReference type="PANTHER" id="PTHR24173:SF74">
    <property type="entry name" value="ANKYRIN REPEAT DOMAIN-CONTAINING PROTEIN 16"/>
    <property type="match status" value="1"/>
</dbReference>
<dbReference type="InterPro" id="IPR036770">
    <property type="entry name" value="Ankyrin_rpt-contain_sf"/>
</dbReference>
<dbReference type="PROSITE" id="PS50297">
    <property type="entry name" value="ANK_REP_REGION"/>
    <property type="match status" value="2"/>
</dbReference>
<feature type="repeat" description="ANK" evidence="3">
    <location>
        <begin position="247"/>
        <end position="279"/>
    </location>
</feature>
<dbReference type="AlphaFoldDB" id="A0A2R6Q8Y3"/>
<evidence type="ECO:0000256" key="1">
    <source>
        <dbReference type="ARBA" id="ARBA00022737"/>
    </source>
</evidence>
<organism evidence="5 6">
    <name type="scientific">Actinidia chinensis var. chinensis</name>
    <name type="common">Chinese soft-hair kiwi</name>
    <dbReference type="NCBI Taxonomy" id="1590841"/>
    <lineage>
        <taxon>Eukaryota</taxon>
        <taxon>Viridiplantae</taxon>
        <taxon>Streptophyta</taxon>
        <taxon>Embryophyta</taxon>
        <taxon>Tracheophyta</taxon>
        <taxon>Spermatophyta</taxon>
        <taxon>Magnoliopsida</taxon>
        <taxon>eudicotyledons</taxon>
        <taxon>Gunneridae</taxon>
        <taxon>Pentapetalae</taxon>
        <taxon>asterids</taxon>
        <taxon>Ericales</taxon>
        <taxon>Actinidiaceae</taxon>
        <taxon>Actinidia</taxon>
    </lineage>
</organism>
<feature type="repeat" description="ANK" evidence="3">
    <location>
        <begin position="280"/>
        <end position="312"/>
    </location>
</feature>
<sequence>MEKLAEVSEPEVRIDFVLGSKCRANVRLRSLSGTSPVAFKVQTSSPHKFLVNPPSGLIEPLSYATFQVILKPQSQLPQTFPRSPSDRFLIKTALAPELSPNSPESTHPESINSWFDNRDSTHDVKLKVAFVGPFLLRHAVTNGDLDAVRNIIKRQRSILPELTTREAESLVRVAAELENSEDMVRLLVEAGLRANARARSGDVSEAAWVSKGWTGLHVAAAFDRTGEISSLVMESEEQKPLDCRDKEGRTPLHLAVSNGYERCARVLVGAGADVNARSKDGRTALYRASAAGDRRMVEMLIEFGADPTIGSIDRGRSALDVARDKGHVSRHKLVTTCHKLLKHSTLCPLCHITILPFHFFFKKERRFGCSL</sequence>
<feature type="domain" description="MSP" evidence="4">
    <location>
        <begin position="5"/>
        <end position="131"/>
    </location>
</feature>
<evidence type="ECO:0000256" key="2">
    <source>
        <dbReference type="ARBA" id="ARBA00023043"/>
    </source>
</evidence>
<dbReference type="InterPro" id="IPR000535">
    <property type="entry name" value="MSP_dom"/>
</dbReference>
<dbReference type="Gene3D" id="1.25.40.20">
    <property type="entry name" value="Ankyrin repeat-containing domain"/>
    <property type="match status" value="2"/>
</dbReference>
<evidence type="ECO:0000259" key="4">
    <source>
        <dbReference type="PROSITE" id="PS50202"/>
    </source>
</evidence>
<dbReference type="Pfam" id="PF00635">
    <property type="entry name" value="Motile_Sperm"/>
    <property type="match status" value="1"/>
</dbReference>
<dbReference type="InterPro" id="IPR008962">
    <property type="entry name" value="PapD-like_sf"/>
</dbReference>
<protein>
    <submittedName>
        <fullName evidence="5">Serine/threonine-protein phosphatase 6 regulatory ankyrin repeat subunit A like</fullName>
    </submittedName>
</protein>
<accession>A0A2R6Q8Y3</accession>
<dbReference type="Pfam" id="PF00023">
    <property type="entry name" value="Ank"/>
    <property type="match status" value="1"/>
</dbReference>
<dbReference type="InterPro" id="IPR013783">
    <property type="entry name" value="Ig-like_fold"/>
</dbReference>
<dbReference type="InParanoid" id="A0A2R6Q8Y3"/>
<evidence type="ECO:0000313" key="5">
    <source>
        <dbReference type="EMBL" id="PSS04359.1"/>
    </source>
</evidence>
<keyword evidence="6" id="KW-1185">Reference proteome</keyword>
<dbReference type="SUPFAM" id="SSF48403">
    <property type="entry name" value="Ankyrin repeat"/>
    <property type="match status" value="1"/>
</dbReference>
<dbReference type="OrthoDB" id="194358at2759"/>
<dbReference type="Proteomes" id="UP000241394">
    <property type="component" value="Chromosome LG18"/>
</dbReference>
<dbReference type="PRINTS" id="PR01415">
    <property type="entry name" value="ANKYRIN"/>
</dbReference>
<dbReference type="STRING" id="1590841.A0A2R6Q8Y3"/>
<proteinExistence type="predicted"/>
<dbReference type="Gramene" id="PSS04359">
    <property type="protein sequence ID" value="PSS04359"/>
    <property type="gene ID" value="CEY00_Acc20209"/>
</dbReference>
<reference evidence="6" key="2">
    <citation type="journal article" date="2018" name="BMC Genomics">
        <title>A manually annotated Actinidia chinensis var. chinensis (kiwifruit) genome highlights the challenges associated with draft genomes and gene prediction in plants.</title>
        <authorList>
            <person name="Pilkington S.M."/>
            <person name="Crowhurst R."/>
            <person name="Hilario E."/>
            <person name="Nardozza S."/>
            <person name="Fraser L."/>
            <person name="Peng Y."/>
            <person name="Gunaseelan K."/>
            <person name="Simpson R."/>
            <person name="Tahir J."/>
            <person name="Deroles S.C."/>
            <person name="Templeton K."/>
            <person name="Luo Z."/>
            <person name="Davy M."/>
            <person name="Cheng C."/>
            <person name="McNeilage M."/>
            <person name="Scaglione D."/>
            <person name="Liu Y."/>
            <person name="Zhang Q."/>
            <person name="Datson P."/>
            <person name="De Silva N."/>
            <person name="Gardiner S.E."/>
            <person name="Bassett H."/>
            <person name="Chagne D."/>
            <person name="McCallum J."/>
            <person name="Dzierzon H."/>
            <person name="Deng C."/>
            <person name="Wang Y.Y."/>
            <person name="Barron L."/>
            <person name="Manako K."/>
            <person name="Bowen J."/>
            <person name="Foster T.M."/>
            <person name="Erridge Z.A."/>
            <person name="Tiffin H."/>
            <person name="Waite C.N."/>
            <person name="Davies K.M."/>
            <person name="Grierson E.P."/>
            <person name="Laing W.A."/>
            <person name="Kirk R."/>
            <person name="Chen X."/>
            <person name="Wood M."/>
            <person name="Montefiori M."/>
            <person name="Brummell D.A."/>
            <person name="Schwinn K.E."/>
            <person name="Catanach A."/>
            <person name="Fullerton C."/>
            <person name="Li D."/>
            <person name="Meiyalaghan S."/>
            <person name="Nieuwenhuizen N."/>
            <person name="Read N."/>
            <person name="Prakash R."/>
            <person name="Hunter D."/>
            <person name="Zhang H."/>
            <person name="McKenzie M."/>
            <person name="Knabel M."/>
            <person name="Harris A."/>
            <person name="Allan A.C."/>
            <person name="Gleave A."/>
            <person name="Chen A."/>
            <person name="Janssen B.J."/>
            <person name="Plunkett B."/>
            <person name="Ampomah-Dwamena C."/>
            <person name="Voogd C."/>
            <person name="Leif D."/>
            <person name="Lafferty D."/>
            <person name="Souleyre E.J.F."/>
            <person name="Varkonyi-Gasic E."/>
            <person name="Gambi F."/>
            <person name="Hanley J."/>
            <person name="Yao J.L."/>
            <person name="Cheung J."/>
            <person name="David K.M."/>
            <person name="Warren B."/>
            <person name="Marsh K."/>
            <person name="Snowden K.C."/>
            <person name="Lin-Wang K."/>
            <person name="Brian L."/>
            <person name="Martinez-Sanchez M."/>
            <person name="Wang M."/>
            <person name="Ileperuma N."/>
            <person name="Macnee N."/>
            <person name="Campin R."/>
            <person name="McAtee P."/>
            <person name="Drummond R.S.M."/>
            <person name="Espley R.V."/>
            <person name="Ireland H.S."/>
            <person name="Wu R."/>
            <person name="Atkinson R.G."/>
            <person name="Karunairetnam S."/>
            <person name="Bulley S."/>
            <person name="Chunkath S."/>
            <person name="Hanley Z."/>
            <person name="Storey R."/>
            <person name="Thrimawithana A.H."/>
            <person name="Thomson S."/>
            <person name="David C."/>
            <person name="Testolin R."/>
            <person name="Huang H."/>
            <person name="Hellens R.P."/>
            <person name="Schaffer R.J."/>
        </authorList>
    </citation>
    <scope>NUCLEOTIDE SEQUENCE [LARGE SCALE GENOMIC DNA]</scope>
    <source>
        <strain evidence="6">cv. Red5</strain>
    </source>
</reference>
<dbReference type="PANTHER" id="PTHR24173">
    <property type="entry name" value="ANKYRIN REPEAT CONTAINING"/>
    <property type="match status" value="1"/>
</dbReference>